<dbReference type="GO" id="GO:0016787">
    <property type="term" value="F:hydrolase activity"/>
    <property type="evidence" value="ECO:0007669"/>
    <property type="project" value="UniProtKB-KW"/>
</dbReference>
<proteinExistence type="predicted"/>
<dbReference type="RefSeq" id="WP_235119705.1">
    <property type="nucleotide sequence ID" value="NZ_CP090978.1"/>
</dbReference>
<name>A0ABY3SHD6_9BACL</name>
<dbReference type="Pfam" id="PF00561">
    <property type="entry name" value="Abhydrolase_1"/>
    <property type="match status" value="1"/>
</dbReference>
<feature type="domain" description="AB hydrolase-1" evidence="1">
    <location>
        <begin position="26"/>
        <end position="147"/>
    </location>
</feature>
<dbReference type="PANTHER" id="PTHR43798:SF28">
    <property type="entry name" value="AB HYDROLASE-1 DOMAIN-CONTAINING PROTEIN"/>
    <property type="match status" value="1"/>
</dbReference>
<dbReference type="Proteomes" id="UP001649230">
    <property type="component" value="Chromosome"/>
</dbReference>
<dbReference type="PANTHER" id="PTHR43798">
    <property type="entry name" value="MONOACYLGLYCEROL LIPASE"/>
    <property type="match status" value="1"/>
</dbReference>
<organism evidence="2 3">
    <name type="scientific">Paenibacillus hexagrammi</name>
    <dbReference type="NCBI Taxonomy" id="2908839"/>
    <lineage>
        <taxon>Bacteria</taxon>
        <taxon>Bacillati</taxon>
        <taxon>Bacillota</taxon>
        <taxon>Bacilli</taxon>
        <taxon>Bacillales</taxon>
        <taxon>Paenibacillaceae</taxon>
        <taxon>Paenibacillus</taxon>
    </lineage>
</organism>
<dbReference type="InterPro" id="IPR000073">
    <property type="entry name" value="AB_hydrolase_1"/>
</dbReference>
<evidence type="ECO:0000259" key="1">
    <source>
        <dbReference type="Pfam" id="PF00561"/>
    </source>
</evidence>
<accession>A0ABY3SHD6</accession>
<protein>
    <submittedName>
        <fullName evidence="2">Alpha/beta hydrolase</fullName>
    </submittedName>
</protein>
<evidence type="ECO:0000313" key="2">
    <source>
        <dbReference type="EMBL" id="UJF33356.1"/>
    </source>
</evidence>
<dbReference type="InterPro" id="IPR029058">
    <property type="entry name" value="AB_hydrolase_fold"/>
</dbReference>
<reference evidence="2 3" key="1">
    <citation type="journal article" date="2024" name="Int. J. Syst. Evol. Microbiol.">
        <title>Paenibacillus hexagrammi sp. nov., a novel bacterium isolated from the gut content of Hexagrammos agrammus.</title>
        <authorList>
            <person name="Jung H.K."/>
            <person name="Kim D.G."/>
            <person name="Zin H."/>
            <person name="Park J."/>
            <person name="Jung H."/>
            <person name="Kim Y.O."/>
            <person name="Kong H.J."/>
            <person name="Kim J.W."/>
            <person name="Kim Y.S."/>
        </authorList>
    </citation>
    <scope>NUCLEOTIDE SEQUENCE [LARGE SCALE GENOMIC DNA]</scope>
    <source>
        <strain evidence="2 3">YPD9-1</strain>
    </source>
</reference>
<dbReference type="Gene3D" id="3.40.50.1820">
    <property type="entry name" value="alpha/beta hydrolase"/>
    <property type="match status" value="1"/>
</dbReference>
<keyword evidence="3" id="KW-1185">Reference proteome</keyword>
<sequence length="204" mass="22610">MQTFEKKKITTANGIFEYSLSVKEQPAIILINGGGGPIEGWYKVFHELAKENTVMAYNRLGIGGSSKPESPQHGGAIINSLKQLLDDIGLTPPYLLVGHSLGGLYANLFARMFPDQVSGIVLLEASHPQDLKINDTLPPQIRLLNRFLRIFDTFSPSRQWSETHYVAQTATQIEEAGPFPNKPLMVVSGTKNLRSCPLKLMKFE</sequence>
<dbReference type="InterPro" id="IPR050266">
    <property type="entry name" value="AB_hydrolase_sf"/>
</dbReference>
<dbReference type="EMBL" id="CP090978">
    <property type="protein sequence ID" value="UJF33356.1"/>
    <property type="molecule type" value="Genomic_DNA"/>
</dbReference>
<evidence type="ECO:0000313" key="3">
    <source>
        <dbReference type="Proteomes" id="UP001649230"/>
    </source>
</evidence>
<dbReference type="SUPFAM" id="SSF53474">
    <property type="entry name" value="alpha/beta-Hydrolases"/>
    <property type="match status" value="1"/>
</dbReference>
<keyword evidence="2" id="KW-0378">Hydrolase</keyword>
<gene>
    <name evidence="2" type="ORF">L0M14_28235</name>
</gene>